<protein>
    <submittedName>
        <fullName evidence="2">Transposase</fullName>
    </submittedName>
</protein>
<evidence type="ECO:0000313" key="2">
    <source>
        <dbReference type="EMBL" id="MDX8147099.1"/>
    </source>
</evidence>
<accession>A0ABU4V5U3</accession>
<proteinExistence type="predicted"/>
<evidence type="ECO:0000259" key="1">
    <source>
        <dbReference type="Pfam" id="PF02371"/>
    </source>
</evidence>
<reference evidence="2 3" key="2">
    <citation type="submission" date="2023-11" db="EMBL/GenBank/DDBJ databases">
        <authorList>
            <person name="Lara A.C."/>
            <person name="Chronakova A."/>
        </authorList>
    </citation>
    <scope>NUCLEOTIDE SEQUENCE [LARGE SCALE GENOMIC DNA]</scope>
    <source>
        <strain evidence="2 3">BCCO 10_0061</strain>
    </source>
</reference>
<reference evidence="2 3" key="1">
    <citation type="submission" date="2023-11" db="EMBL/GenBank/DDBJ databases">
        <title>Lentzea sokolovensis, sp. nov., Lentzea kristufkii, sp. nov., and Lentzea miocenensis, sp. nov., rare actinobacteria from Sokolov Coal Basin, Miocene lacustrine sediment, Czech Republic.</title>
        <authorList>
            <person name="Lara A."/>
            <person name="Kotroba L."/>
            <person name="Nouioui I."/>
            <person name="Neumann-Schaal M."/>
            <person name="Mast Y."/>
            <person name="Chronakova A."/>
        </authorList>
    </citation>
    <scope>NUCLEOTIDE SEQUENCE [LARGE SCALE GENOMIC DNA]</scope>
    <source>
        <strain evidence="2 3">BCCO 10_0061</strain>
    </source>
</reference>
<dbReference type="InterPro" id="IPR003346">
    <property type="entry name" value="Transposase_20"/>
</dbReference>
<organism evidence="2 3">
    <name type="scientific">Lentzea sokolovensis</name>
    <dbReference type="NCBI Taxonomy" id="3095429"/>
    <lineage>
        <taxon>Bacteria</taxon>
        <taxon>Bacillati</taxon>
        <taxon>Actinomycetota</taxon>
        <taxon>Actinomycetes</taxon>
        <taxon>Pseudonocardiales</taxon>
        <taxon>Pseudonocardiaceae</taxon>
        <taxon>Lentzea</taxon>
    </lineage>
</organism>
<dbReference type="RefSeq" id="WP_319979157.1">
    <property type="nucleotide sequence ID" value="NZ_JAXAVU010000013.1"/>
</dbReference>
<comment type="caution">
    <text evidence="2">The sequence shown here is derived from an EMBL/GenBank/DDBJ whole genome shotgun (WGS) entry which is preliminary data.</text>
</comment>
<dbReference type="Pfam" id="PF02371">
    <property type="entry name" value="Transposase_20"/>
    <property type="match status" value="1"/>
</dbReference>
<dbReference type="EMBL" id="JAXAVU010000013">
    <property type="protein sequence ID" value="MDX8147099.1"/>
    <property type="molecule type" value="Genomic_DNA"/>
</dbReference>
<name>A0ABU4V5U3_9PSEU</name>
<sequence>MSPSHSPLFAPHIARLDEIPGIGSTAASVIIAQIGPDMIRFPTPAHLAASPRFAPRVLGEAARTHPFFSERHRRIARRRCAKKRNHIRQFEVLGYAVTPAA</sequence>
<evidence type="ECO:0000313" key="3">
    <source>
        <dbReference type="Proteomes" id="UP001285352"/>
    </source>
</evidence>
<dbReference type="Proteomes" id="UP001285352">
    <property type="component" value="Unassembled WGS sequence"/>
</dbReference>
<keyword evidence="3" id="KW-1185">Reference proteome</keyword>
<feature type="domain" description="Transposase IS116/IS110/IS902 C-terminal" evidence="1">
    <location>
        <begin position="15"/>
        <end position="56"/>
    </location>
</feature>
<gene>
    <name evidence="2" type="ORF">SK854_33655</name>
</gene>